<dbReference type="InterPro" id="IPR033403">
    <property type="entry name" value="DUF5110"/>
</dbReference>
<evidence type="ECO:0000256" key="3">
    <source>
        <dbReference type="ARBA" id="ARBA00023295"/>
    </source>
</evidence>
<evidence type="ECO:0000313" key="9">
    <source>
        <dbReference type="EMBL" id="CAH9080623.1"/>
    </source>
</evidence>
<dbReference type="Pfam" id="PF01055">
    <property type="entry name" value="Glyco_hydro_31_2nd"/>
    <property type="match status" value="1"/>
</dbReference>
<evidence type="ECO:0000256" key="1">
    <source>
        <dbReference type="ARBA" id="ARBA00007806"/>
    </source>
</evidence>
<dbReference type="InterPro" id="IPR013780">
    <property type="entry name" value="Glyco_hydro_b"/>
</dbReference>
<evidence type="ECO:0000259" key="8">
    <source>
        <dbReference type="Pfam" id="PF21365"/>
    </source>
</evidence>
<dbReference type="EMBL" id="CAMAPE010000013">
    <property type="protein sequence ID" value="CAH9080623.1"/>
    <property type="molecule type" value="Genomic_DNA"/>
</dbReference>
<sequence>MAGIKGIVTETWDARSGNMVFEPILEEGVFRFDCSAEDRNAAYPSFSFVDQKARETPLLSVHSTPLYTPTFECAKGKQTVNIKLPLGTSFYGTGEVSGQLERTGKRVFTWNTDAYGYGPGTTSLYQSHPWVLAILPSGEALGVLADTSLRCEIDLRTESTIKFIAPTSYPVITFGPFPSPTDVLITLSHATGTTFMPPKWSLGYHQCRWSYIPDSRVSEIARTFREKRIPCDVIWMDIDYMDGFRCFTFSKEHFPDPKTLVNDLHQSGFKAIWMLDPGIKHEKGYFVYDSGCEKDIWIQTADGKPFVGDVWPGSCVFPDFTQSKARSWWAGLVKDFVSNGVDGIWNDMNEPAVFKTVTKTMPETNIHRGDDEFGGVQNHLYYHNVYGMLMARSTFEGMRLANSNKRPFVLTRAGFIGSQKYAATWTGDNLSTWEHLHMSISMVLQLGLSGQPLSGPDIGGFAGNATPKLFGRWMGIGSLFPFFRGHSEAGTTDHEPWSFGEECEEVCRLALIRRYRLLPHMYTLFYMAHTRGTPVATPTFFADSKDQELRKLENSFMLGPLLVYASTEHDKEVDQVQRKLPKGIWLSFDFEDSHPDLPALYLRGGSIIPVGLPYLHVGEANPADDLLLIVALDEQGKAKGSLYEDDGDGYEYTNGGYLLTTYTAELTSSVVTLRVANTEGLWKRPNRCLHVKLLLGEGAMLESRGTDGETIQIAIPSENEVSSLVLAREKKYKIIMEMARRIPDVSGISQKNGAEHSLAPDVLKGGDWELKVVPWIGGRIVSMEHLPTGTQWLHSRVDINGYEEYSGLEYRSAGCTEEYSVIEKDQEHAGEVKSLVLQGDIGGGLVILRYISLLKNNPKVFKIDSSIVSRNVGAGSGGFSRLVCLRIHPMFTLLHPTESYVSFTSVIGSKHGIWPESGEQQIMEGDLLPNGEWMLVDKCLGLALVNRFSIDQVYKCMVHWGCGTVTLELWSEDRPVSKESPLKISHEYEVIKLP</sequence>
<keyword evidence="10" id="KW-1185">Reference proteome</keyword>
<dbReference type="Pfam" id="PF21365">
    <property type="entry name" value="Glyco_hydro_31_3rd"/>
    <property type="match status" value="1"/>
</dbReference>
<dbReference type="InterPro" id="IPR025887">
    <property type="entry name" value="Glyco_hydro_31_N_dom"/>
</dbReference>
<feature type="domain" description="DUF5110" evidence="7">
    <location>
        <begin position="627"/>
        <end position="694"/>
    </location>
</feature>
<dbReference type="GO" id="GO:0030246">
    <property type="term" value="F:carbohydrate binding"/>
    <property type="evidence" value="ECO:0007669"/>
    <property type="project" value="InterPro"/>
</dbReference>
<evidence type="ECO:0000313" key="10">
    <source>
        <dbReference type="Proteomes" id="UP001152484"/>
    </source>
</evidence>
<protein>
    <recommendedName>
        <fullName evidence="11">Glycoside hydrolase family 31 N-terminal domain-containing protein</fullName>
    </recommendedName>
</protein>
<dbReference type="CDD" id="cd14752">
    <property type="entry name" value="GH31_N"/>
    <property type="match status" value="1"/>
</dbReference>
<feature type="domain" description="Glycoside hydrolase family 31 TIM barrel" evidence="5">
    <location>
        <begin position="195"/>
        <end position="524"/>
    </location>
</feature>
<evidence type="ECO:0000259" key="6">
    <source>
        <dbReference type="Pfam" id="PF13802"/>
    </source>
</evidence>
<dbReference type="SUPFAM" id="SSF51445">
    <property type="entry name" value="(Trans)glycosidases"/>
    <property type="match status" value="1"/>
</dbReference>
<gene>
    <name evidence="9" type="ORF">CEURO_LOCUS7579</name>
</gene>
<comment type="caution">
    <text evidence="9">The sequence shown here is derived from an EMBL/GenBank/DDBJ whole genome shotgun (WGS) entry which is preliminary data.</text>
</comment>
<feature type="domain" description="Glycosyl hydrolase family 31 C-terminal" evidence="8">
    <location>
        <begin position="532"/>
        <end position="608"/>
    </location>
</feature>
<dbReference type="PANTHER" id="PTHR22762">
    <property type="entry name" value="ALPHA-GLUCOSIDASE"/>
    <property type="match status" value="1"/>
</dbReference>
<evidence type="ECO:0000259" key="5">
    <source>
        <dbReference type="Pfam" id="PF01055"/>
    </source>
</evidence>
<dbReference type="Proteomes" id="UP001152484">
    <property type="component" value="Unassembled WGS sequence"/>
</dbReference>
<dbReference type="AlphaFoldDB" id="A0A9P1E5R2"/>
<dbReference type="InterPro" id="IPR048395">
    <property type="entry name" value="Glyco_hydro_31_C"/>
</dbReference>
<evidence type="ECO:0000256" key="4">
    <source>
        <dbReference type="RuleBase" id="RU361185"/>
    </source>
</evidence>
<dbReference type="Gene3D" id="3.20.20.80">
    <property type="entry name" value="Glycosidases"/>
    <property type="match status" value="1"/>
</dbReference>
<proteinExistence type="inferred from homology"/>
<evidence type="ECO:0000256" key="2">
    <source>
        <dbReference type="ARBA" id="ARBA00022801"/>
    </source>
</evidence>
<evidence type="ECO:0000259" key="7">
    <source>
        <dbReference type="Pfam" id="PF17137"/>
    </source>
</evidence>
<dbReference type="Gene3D" id="2.60.40.1760">
    <property type="entry name" value="glycosyl hydrolase (family 31)"/>
    <property type="match status" value="1"/>
</dbReference>
<dbReference type="CDD" id="cd06604">
    <property type="entry name" value="GH31_glucosidase_II_MalA"/>
    <property type="match status" value="1"/>
</dbReference>
<reference evidence="9" key="1">
    <citation type="submission" date="2022-07" db="EMBL/GenBank/DDBJ databases">
        <authorList>
            <person name="Macas J."/>
            <person name="Novak P."/>
            <person name="Neumann P."/>
        </authorList>
    </citation>
    <scope>NUCLEOTIDE SEQUENCE</scope>
</reference>
<dbReference type="Gene3D" id="2.60.40.1180">
    <property type="entry name" value="Golgi alpha-mannosidase II"/>
    <property type="match status" value="2"/>
</dbReference>
<organism evidence="9 10">
    <name type="scientific">Cuscuta europaea</name>
    <name type="common">European dodder</name>
    <dbReference type="NCBI Taxonomy" id="41803"/>
    <lineage>
        <taxon>Eukaryota</taxon>
        <taxon>Viridiplantae</taxon>
        <taxon>Streptophyta</taxon>
        <taxon>Embryophyta</taxon>
        <taxon>Tracheophyta</taxon>
        <taxon>Spermatophyta</taxon>
        <taxon>Magnoliopsida</taxon>
        <taxon>eudicotyledons</taxon>
        <taxon>Gunneridae</taxon>
        <taxon>Pentapetalae</taxon>
        <taxon>asterids</taxon>
        <taxon>lamiids</taxon>
        <taxon>Solanales</taxon>
        <taxon>Convolvulaceae</taxon>
        <taxon>Cuscuteae</taxon>
        <taxon>Cuscuta</taxon>
        <taxon>Cuscuta subgen. Cuscuta</taxon>
    </lineage>
</organism>
<dbReference type="PANTHER" id="PTHR22762:SF120">
    <property type="entry name" value="HETEROGLYCAN GLUCOSIDASE 1"/>
    <property type="match status" value="1"/>
</dbReference>
<dbReference type="InterPro" id="IPR017853">
    <property type="entry name" value="GH"/>
</dbReference>
<dbReference type="Pfam" id="PF13802">
    <property type="entry name" value="Gal_mutarotas_2"/>
    <property type="match status" value="1"/>
</dbReference>
<dbReference type="InterPro" id="IPR000322">
    <property type="entry name" value="Glyco_hydro_31_TIM"/>
</dbReference>
<dbReference type="OrthoDB" id="1334205at2759"/>
<evidence type="ECO:0008006" key="11">
    <source>
        <dbReference type="Google" id="ProtNLM"/>
    </source>
</evidence>
<comment type="similarity">
    <text evidence="1 4">Belongs to the glycosyl hydrolase 31 family.</text>
</comment>
<dbReference type="SUPFAM" id="SSF74650">
    <property type="entry name" value="Galactose mutarotase-like"/>
    <property type="match status" value="1"/>
</dbReference>
<dbReference type="Pfam" id="PF17137">
    <property type="entry name" value="DUF5110"/>
    <property type="match status" value="1"/>
</dbReference>
<keyword evidence="2 4" id="KW-0378">Hydrolase</keyword>
<accession>A0A9P1E5R2</accession>
<keyword evidence="3 4" id="KW-0326">Glycosidase</keyword>
<feature type="domain" description="Glycoside hydrolase family 31 N-terminal" evidence="6">
    <location>
        <begin position="74"/>
        <end position="154"/>
    </location>
</feature>
<name>A0A9P1E5R2_CUSEU</name>
<dbReference type="InterPro" id="IPR011013">
    <property type="entry name" value="Gal_mutarotase_sf_dom"/>
</dbReference>
<dbReference type="GO" id="GO:0004553">
    <property type="term" value="F:hydrolase activity, hydrolyzing O-glycosyl compounds"/>
    <property type="evidence" value="ECO:0007669"/>
    <property type="project" value="InterPro"/>
</dbReference>
<dbReference type="GO" id="GO:0005975">
    <property type="term" value="P:carbohydrate metabolic process"/>
    <property type="evidence" value="ECO:0007669"/>
    <property type="project" value="InterPro"/>
</dbReference>
<dbReference type="PROSITE" id="PS00129">
    <property type="entry name" value="GLYCOSYL_HYDROL_F31_1"/>
    <property type="match status" value="1"/>
</dbReference>
<dbReference type="InterPro" id="IPR030458">
    <property type="entry name" value="Glyco_hydro_31_AS"/>
</dbReference>